<dbReference type="Proteomes" id="UP000000503">
    <property type="component" value="Chromosome"/>
</dbReference>
<keyword evidence="7 9" id="KW-0464">Manganese</keyword>
<evidence type="ECO:0000256" key="8">
    <source>
        <dbReference type="ARBA" id="ARBA00023239"/>
    </source>
</evidence>
<evidence type="ECO:0000313" key="10">
    <source>
        <dbReference type="EMBL" id="AEJ18759.1"/>
    </source>
</evidence>
<evidence type="ECO:0000256" key="3">
    <source>
        <dbReference type="ARBA" id="ARBA00004892"/>
    </source>
</evidence>
<comment type="catalytic activity">
    <reaction evidence="1 9">
        <text>D-mannonate = 2-dehydro-3-deoxy-D-gluconate + H2O</text>
        <dbReference type="Rhea" id="RHEA:20097"/>
        <dbReference type="ChEBI" id="CHEBI:15377"/>
        <dbReference type="ChEBI" id="CHEBI:17767"/>
        <dbReference type="ChEBI" id="CHEBI:57990"/>
        <dbReference type="EC" id="4.2.1.8"/>
    </reaction>
</comment>
<dbReference type="PANTHER" id="PTHR30387:SF2">
    <property type="entry name" value="MANNONATE DEHYDRATASE"/>
    <property type="match status" value="1"/>
</dbReference>
<comment type="pathway">
    <text evidence="3 9">Carbohydrate metabolism; pentose and glucuronate interconversion.</text>
</comment>
<dbReference type="Pfam" id="PF03786">
    <property type="entry name" value="UxuA"/>
    <property type="match status" value="1"/>
</dbReference>
<sequence length="363" mass="41216">MNIVFRWFGREHDSVSLDKIRQLPHVTGIISTLYNKKAGEVWTRSEIKELKQTIANSGLILRGIESVNVHESIKAGTPERDRYIENYIKTLSALGEEGVRLVVYNFMPVFDWTRFLLSKPRGDGTTVLAYDDEGIHKLGPEKLATWLQDQTNGFLLPGWEPERLSRVKELISYYSTCTEETLFTNLGYFLNAVIPTCEKYDIKLALHPDDPPWHIFGIPRIVTHLDNLKKIITLNPSPLNGFTLCTGSLGVHPQNNVVAIIEALYDHIHFVHVRNLKITNTGKFEETSHLSCDGDLDIYSIMKTLYDYGYDGAMRPDHGRAIWGEQSIPGYGLYDQALGSAYMYGLWEAISKSNQRKHVLTGV</sequence>
<dbReference type="PANTHER" id="PTHR30387">
    <property type="entry name" value="MANNONATE DEHYDRATASE"/>
    <property type="match status" value="1"/>
</dbReference>
<keyword evidence="11" id="KW-1185">Reference proteome</keyword>
<dbReference type="STRING" id="744872.Spica_0601"/>
<comment type="similarity">
    <text evidence="4 9">Belongs to the mannonate dehydratase family.</text>
</comment>
<dbReference type="UniPathway" id="UPA00246"/>
<evidence type="ECO:0000256" key="7">
    <source>
        <dbReference type="ARBA" id="ARBA00023211"/>
    </source>
</evidence>
<organism evidence="10 11">
    <name type="scientific">Gracilinema caldarium (strain ATCC 51460 / DSM 7334 / H1)</name>
    <name type="common">Treponema caldarium</name>
    <dbReference type="NCBI Taxonomy" id="744872"/>
    <lineage>
        <taxon>Bacteria</taxon>
        <taxon>Pseudomonadati</taxon>
        <taxon>Spirochaetota</taxon>
        <taxon>Spirochaetia</taxon>
        <taxon>Spirochaetales</taxon>
        <taxon>Breznakiellaceae</taxon>
        <taxon>Gracilinema</taxon>
    </lineage>
</organism>
<evidence type="ECO:0000256" key="9">
    <source>
        <dbReference type="HAMAP-Rule" id="MF_00106"/>
    </source>
</evidence>
<evidence type="ECO:0000256" key="6">
    <source>
        <dbReference type="ARBA" id="ARBA00023004"/>
    </source>
</evidence>
<reference evidence="11" key="1">
    <citation type="journal article" date="2013" name="Stand. Genomic Sci.">
        <title>Genome sequence of the thermophilic fresh-water bacterium Spirochaeta caldaria type strain (H1(T)), reclassification of Spirochaeta caldaria, Spirochaeta stenostrepta, and Spirochaeta zuelzerae in the genus Treponema as Treponema caldaria comb. nov., Treponema stenostrepta comb. nov., and Treponema zuelzerae comb. nov., and emendation of the genus Treponema.</title>
        <authorList>
            <person name="Abt B."/>
            <person name="Goker M."/>
            <person name="Scheuner C."/>
            <person name="Han C."/>
            <person name="Lu M."/>
            <person name="Misra M."/>
            <person name="Lapidus A."/>
            <person name="Nolan M."/>
            <person name="Lucas S."/>
            <person name="Hammon N."/>
            <person name="Deshpande S."/>
            <person name="Cheng J.F."/>
            <person name="Tapia R."/>
            <person name="Goodwin L.A."/>
            <person name="Pitluck S."/>
            <person name="Liolios K."/>
            <person name="Pagani I."/>
            <person name="Ivanova N."/>
            <person name="Mavromatis K."/>
            <person name="Mikhailova N."/>
            <person name="Huntemann M."/>
            <person name="Pati A."/>
            <person name="Chen A."/>
            <person name="Palaniappan K."/>
            <person name="Land M."/>
            <person name="Hauser L."/>
            <person name="Jeffries C.D."/>
            <person name="Rohde M."/>
            <person name="Spring S."/>
            <person name="Gronow S."/>
            <person name="Detter J.C."/>
            <person name="Bristow J."/>
            <person name="Eisen J.A."/>
            <person name="Markowitz V."/>
            <person name="Hugenholtz P."/>
            <person name="Kyrpides N.C."/>
            <person name="Woyke T."/>
            <person name="Klenk H.P."/>
        </authorList>
    </citation>
    <scope>NUCLEOTIDE SEQUENCE</scope>
    <source>
        <strain evidence="11">ATCC 51460 / DSM 7334 / H1</strain>
    </source>
</reference>
<protein>
    <recommendedName>
        <fullName evidence="5 9">Mannonate dehydratase</fullName>
        <ecNumber evidence="5 9">4.2.1.8</ecNumber>
    </recommendedName>
    <alternativeName>
        <fullName evidence="9">D-mannonate hydro-lyase</fullName>
    </alternativeName>
</protein>
<proteinExistence type="inferred from homology"/>
<dbReference type="GO" id="GO:0042840">
    <property type="term" value="P:D-glucuronate catabolic process"/>
    <property type="evidence" value="ECO:0007669"/>
    <property type="project" value="TreeGrafter"/>
</dbReference>
<dbReference type="InterPro" id="IPR036237">
    <property type="entry name" value="Xyl_isomerase-like_sf"/>
</dbReference>
<dbReference type="RefSeq" id="WP_013968071.1">
    <property type="nucleotide sequence ID" value="NC_015732.1"/>
</dbReference>
<comment type="function">
    <text evidence="2 9">Catalyzes the dehydration of D-mannonate.</text>
</comment>
<dbReference type="EC" id="4.2.1.8" evidence="5 9"/>
<dbReference type="EMBL" id="CP002868">
    <property type="protein sequence ID" value="AEJ18759.1"/>
    <property type="molecule type" value="Genomic_DNA"/>
</dbReference>
<evidence type="ECO:0000256" key="5">
    <source>
        <dbReference type="ARBA" id="ARBA00012927"/>
    </source>
</evidence>
<evidence type="ECO:0000256" key="4">
    <source>
        <dbReference type="ARBA" id="ARBA00007389"/>
    </source>
</evidence>
<evidence type="ECO:0000313" key="11">
    <source>
        <dbReference type="Proteomes" id="UP000000503"/>
    </source>
</evidence>
<keyword evidence="8 9" id="KW-0456">Lyase</keyword>
<dbReference type="PIRSF" id="PIRSF016049">
    <property type="entry name" value="Man_dehyd"/>
    <property type="match status" value="1"/>
</dbReference>
<evidence type="ECO:0000256" key="1">
    <source>
        <dbReference type="ARBA" id="ARBA00001794"/>
    </source>
</evidence>
<dbReference type="Gene3D" id="3.20.20.150">
    <property type="entry name" value="Divalent-metal-dependent TIM barrel enzymes"/>
    <property type="match status" value="1"/>
</dbReference>
<keyword evidence="6 9" id="KW-0408">Iron</keyword>
<dbReference type="GO" id="GO:0030145">
    <property type="term" value="F:manganese ion binding"/>
    <property type="evidence" value="ECO:0007669"/>
    <property type="project" value="TreeGrafter"/>
</dbReference>
<dbReference type="SUPFAM" id="SSF51658">
    <property type="entry name" value="Xylose isomerase-like"/>
    <property type="match status" value="1"/>
</dbReference>
<name>F8F1B5_GRAC1</name>
<dbReference type="OrthoDB" id="9780250at2"/>
<gene>
    <name evidence="9" type="primary">uxuA</name>
    <name evidence="10" type="ordered locus">Spica_0601</name>
</gene>
<accession>F8F1B5</accession>
<dbReference type="eggNOG" id="COG1312">
    <property type="taxonomic scope" value="Bacteria"/>
</dbReference>
<dbReference type="HAMAP" id="MF_00106">
    <property type="entry name" value="UxuA"/>
    <property type="match status" value="1"/>
</dbReference>
<dbReference type="KEGG" id="scd:Spica_0601"/>
<evidence type="ECO:0000256" key="2">
    <source>
        <dbReference type="ARBA" id="ARBA00002713"/>
    </source>
</evidence>
<dbReference type="GO" id="GO:0008198">
    <property type="term" value="F:ferrous iron binding"/>
    <property type="evidence" value="ECO:0007669"/>
    <property type="project" value="TreeGrafter"/>
</dbReference>
<comment type="cofactor">
    <cofactor evidence="9">
        <name>Fe(2+)</name>
        <dbReference type="ChEBI" id="CHEBI:29033"/>
    </cofactor>
    <cofactor evidence="9">
        <name>Mn(2+)</name>
        <dbReference type="ChEBI" id="CHEBI:29035"/>
    </cofactor>
</comment>
<dbReference type="NCBIfam" id="TIGR00695">
    <property type="entry name" value="uxuA"/>
    <property type="match status" value="1"/>
</dbReference>
<dbReference type="InterPro" id="IPR004628">
    <property type="entry name" value="Man_deHydtase"/>
</dbReference>
<dbReference type="NCBIfam" id="NF003027">
    <property type="entry name" value="PRK03906.1"/>
    <property type="match status" value="1"/>
</dbReference>
<dbReference type="GO" id="GO:0008927">
    <property type="term" value="F:mannonate dehydratase activity"/>
    <property type="evidence" value="ECO:0007669"/>
    <property type="project" value="UniProtKB-UniRule"/>
</dbReference>
<dbReference type="HOGENOM" id="CLU_058621_1_0_12"/>
<dbReference type="AlphaFoldDB" id="F8F1B5"/>